<name>A0A1N6K3J5_9BURK</name>
<sequence length="92" mass="10349">MTCYLVQTMSSGDLSRITYFRRHPESHPYPDEKHRFTEDATLDYARLRGIAPSEVVAGKLILQQNALRGVSARELDVTHGIPLECDGHIQPA</sequence>
<dbReference type="RefSeq" id="WP_074267847.1">
    <property type="nucleotide sequence ID" value="NZ_FSRM01000002.1"/>
</dbReference>
<accession>A0A1N6K3J5</accession>
<dbReference type="Proteomes" id="UP000184693">
    <property type="component" value="Unassembled WGS sequence"/>
</dbReference>
<proteinExistence type="predicted"/>
<organism evidence="1 2">
    <name type="scientific">Paraburkholderia phenazinium</name>
    <dbReference type="NCBI Taxonomy" id="60549"/>
    <lineage>
        <taxon>Bacteria</taxon>
        <taxon>Pseudomonadati</taxon>
        <taxon>Pseudomonadota</taxon>
        <taxon>Betaproteobacteria</taxon>
        <taxon>Burkholderiales</taxon>
        <taxon>Burkholderiaceae</taxon>
        <taxon>Paraburkholderia</taxon>
    </lineage>
</organism>
<evidence type="ECO:0000313" key="1">
    <source>
        <dbReference type="EMBL" id="SIO51172.1"/>
    </source>
</evidence>
<dbReference type="EMBL" id="FSRM01000002">
    <property type="protein sequence ID" value="SIO51172.1"/>
    <property type="molecule type" value="Genomic_DNA"/>
</dbReference>
<reference evidence="1 2" key="1">
    <citation type="submission" date="2016-11" db="EMBL/GenBank/DDBJ databases">
        <authorList>
            <person name="Jaros S."/>
            <person name="Januszkiewicz K."/>
            <person name="Wedrychowicz H."/>
        </authorList>
    </citation>
    <scope>NUCLEOTIDE SEQUENCE [LARGE SCALE GENOMIC DNA]</scope>
    <source>
        <strain evidence="1 2">GAS86</strain>
    </source>
</reference>
<protein>
    <submittedName>
        <fullName evidence="1">Uncharacterized protein</fullName>
    </submittedName>
</protein>
<evidence type="ECO:0000313" key="2">
    <source>
        <dbReference type="Proteomes" id="UP000184693"/>
    </source>
</evidence>
<gene>
    <name evidence="1" type="ORF">SAMN05444168_5938</name>
</gene>
<dbReference type="AlphaFoldDB" id="A0A1N6K3J5"/>
<dbReference type="OrthoDB" id="9133206at2"/>